<comment type="caution">
    <text evidence="2">The sequence shown here is derived from an EMBL/GenBank/DDBJ whole genome shotgun (WGS) entry which is preliminary data.</text>
</comment>
<dbReference type="Proteomes" id="UP000481153">
    <property type="component" value="Unassembled WGS sequence"/>
</dbReference>
<proteinExistence type="predicted"/>
<dbReference type="AlphaFoldDB" id="A0A6G0W9W5"/>
<accession>A0A6G0W9W5</accession>
<dbReference type="EMBL" id="VJMJ01000281">
    <property type="protein sequence ID" value="KAF0724133.1"/>
    <property type="molecule type" value="Genomic_DNA"/>
</dbReference>
<feature type="region of interest" description="Disordered" evidence="1">
    <location>
        <begin position="1"/>
        <end position="52"/>
    </location>
</feature>
<reference evidence="2 3" key="1">
    <citation type="submission" date="2019-07" db="EMBL/GenBank/DDBJ databases">
        <title>Genomics analysis of Aphanomyces spp. identifies a new class of oomycete effector associated with host adaptation.</title>
        <authorList>
            <person name="Gaulin E."/>
        </authorList>
    </citation>
    <scope>NUCLEOTIDE SEQUENCE [LARGE SCALE GENOMIC DNA]</scope>
    <source>
        <strain evidence="2 3">ATCC 201684</strain>
    </source>
</reference>
<protein>
    <submittedName>
        <fullName evidence="2">Uncharacterized protein</fullName>
    </submittedName>
</protein>
<evidence type="ECO:0000256" key="1">
    <source>
        <dbReference type="SAM" id="MobiDB-lite"/>
    </source>
</evidence>
<sequence>MTARKGRAANVHVSRNPMQATQNFNHHDASKSPRRSARFGKPPKRYRDDDFGGCAHVQDQELNKISVDGIDVAYISPTDVLTAKEKPCQQMKH</sequence>
<feature type="compositionally biased region" description="Basic residues" evidence="1">
    <location>
        <begin position="32"/>
        <end position="44"/>
    </location>
</feature>
<evidence type="ECO:0000313" key="3">
    <source>
        <dbReference type="Proteomes" id="UP000481153"/>
    </source>
</evidence>
<name>A0A6G0W9W5_9STRA</name>
<keyword evidence="3" id="KW-1185">Reference proteome</keyword>
<organism evidence="2 3">
    <name type="scientific">Aphanomyces euteiches</name>
    <dbReference type="NCBI Taxonomy" id="100861"/>
    <lineage>
        <taxon>Eukaryota</taxon>
        <taxon>Sar</taxon>
        <taxon>Stramenopiles</taxon>
        <taxon>Oomycota</taxon>
        <taxon>Saprolegniomycetes</taxon>
        <taxon>Saprolegniales</taxon>
        <taxon>Verrucalvaceae</taxon>
        <taxon>Aphanomyces</taxon>
    </lineage>
</organism>
<gene>
    <name evidence="2" type="ORF">Ae201684_017142</name>
</gene>
<evidence type="ECO:0000313" key="2">
    <source>
        <dbReference type="EMBL" id="KAF0724133.1"/>
    </source>
</evidence>